<proteinExistence type="predicted"/>
<dbReference type="NCBIfam" id="TIGR00099">
    <property type="entry name" value="Cof-subfamily"/>
    <property type="match status" value="1"/>
</dbReference>
<dbReference type="EMBL" id="DVMJ01000092">
    <property type="protein sequence ID" value="HIU14489.1"/>
    <property type="molecule type" value="Genomic_DNA"/>
</dbReference>
<dbReference type="AlphaFoldDB" id="A0A9D1HS47"/>
<dbReference type="CDD" id="cd07518">
    <property type="entry name" value="HAD_YbiV-Like"/>
    <property type="match status" value="1"/>
</dbReference>
<dbReference type="PANTHER" id="PTHR10000">
    <property type="entry name" value="PHOSPHOSERINE PHOSPHATASE"/>
    <property type="match status" value="1"/>
</dbReference>
<reference evidence="1" key="1">
    <citation type="submission" date="2020-10" db="EMBL/GenBank/DDBJ databases">
        <authorList>
            <person name="Gilroy R."/>
        </authorList>
    </citation>
    <scope>NUCLEOTIDE SEQUENCE</scope>
    <source>
        <strain evidence="1">CHK195-11698</strain>
    </source>
</reference>
<comment type="caution">
    <text evidence="1">The sequence shown here is derived from an EMBL/GenBank/DDBJ whole genome shotgun (WGS) entry which is preliminary data.</text>
</comment>
<dbReference type="SFLD" id="SFLDG01144">
    <property type="entry name" value="C2.B.4:_PGP_Like"/>
    <property type="match status" value="1"/>
</dbReference>
<gene>
    <name evidence="1" type="ORF">IAD15_10555</name>
</gene>
<reference evidence="1" key="2">
    <citation type="journal article" date="2021" name="PeerJ">
        <title>Extensive microbial diversity within the chicken gut microbiome revealed by metagenomics and culture.</title>
        <authorList>
            <person name="Gilroy R."/>
            <person name="Ravi A."/>
            <person name="Getino M."/>
            <person name="Pursley I."/>
            <person name="Horton D.L."/>
            <person name="Alikhan N.F."/>
            <person name="Baker D."/>
            <person name="Gharbi K."/>
            <person name="Hall N."/>
            <person name="Watson M."/>
            <person name="Adriaenssens E.M."/>
            <person name="Foster-Nyarko E."/>
            <person name="Jarju S."/>
            <person name="Secka A."/>
            <person name="Antonio M."/>
            <person name="Oren A."/>
            <person name="Chaudhuri R.R."/>
            <person name="La Ragione R."/>
            <person name="Hildebrand F."/>
            <person name="Pallen M.J."/>
        </authorList>
    </citation>
    <scope>NUCLEOTIDE SEQUENCE</scope>
    <source>
        <strain evidence="1">CHK195-11698</strain>
    </source>
</reference>
<dbReference type="InterPro" id="IPR006379">
    <property type="entry name" value="HAD-SF_hydro_IIB"/>
</dbReference>
<dbReference type="GO" id="GO:0000287">
    <property type="term" value="F:magnesium ion binding"/>
    <property type="evidence" value="ECO:0007669"/>
    <property type="project" value="TreeGrafter"/>
</dbReference>
<evidence type="ECO:0000313" key="2">
    <source>
        <dbReference type="Proteomes" id="UP000824175"/>
    </source>
</evidence>
<dbReference type="InterPro" id="IPR023214">
    <property type="entry name" value="HAD_sf"/>
</dbReference>
<dbReference type="Pfam" id="PF08282">
    <property type="entry name" value="Hydrolase_3"/>
    <property type="match status" value="1"/>
</dbReference>
<sequence>MIKLIATDMDGTFLDSNKQFAWQFLDTYQRLKAHGIRFVIASGNQYQRLYQRFLPMSHDFVFISENGSFIVDGEKELYANVIAPDTLKSLNQILAPYTSIYMVYSGKKAAYLKNISEAFDEVVNMHYCAVEHVRTVEEIDDEIFKVAVYDPEEHIERFLEEISEQLPPDLKVVTSGNMWMDIQNKSINKGIAIRFLQEKWHLKPEECMAFGDQMNDYEMLQTVGHAYAMANAVEPIKAIAKYHCPDNEHQGVVQTIEQYLNDLESES</sequence>
<accession>A0A9D1HS47</accession>
<dbReference type="Gene3D" id="3.30.1240.10">
    <property type="match status" value="1"/>
</dbReference>
<dbReference type="GO" id="GO:0016791">
    <property type="term" value="F:phosphatase activity"/>
    <property type="evidence" value="ECO:0007669"/>
    <property type="project" value="UniProtKB-ARBA"/>
</dbReference>
<organism evidence="1 2">
    <name type="scientific">Candidatus Fimiplasma intestinipullorum</name>
    <dbReference type="NCBI Taxonomy" id="2840825"/>
    <lineage>
        <taxon>Bacteria</taxon>
        <taxon>Bacillati</taxon>
        <taxon>Bacillota</taxon>
        <taxon>Clostridia</taxon>
        <taxon>Eubacteriales</taxon>
        <taxon>Candidatus Fimiplasma</taxon>
    </lineage>
</organism>
<dbReference type="Gene3D" id="3.40.50.1000">
    <property type="entry name" value="HAD superfamily/HAD-like"/>
    <property type="match status" value="1"/>
</dbReference>
<dbReference type="GO" id="GO:0005829">
    <property type="term" value="C:cytosol"/>
    <property type="evidence" value="ECO:0007669"/>
    <property type="project" value="TreeGrafter"/>
</dbReference>
<dbReference type="Proteomes" id="UP000824175">
    <property type="component" value="Unassembled WGS sequence"/>
</dbReference>
<dbReference type="NCBIfam" id="TIGR01484">
    <property type="entry name" value="HAD-SF-IIB"/>
    <property type="match status" value="1"/>
</dbReference>
<dbReference type="SFLD" id="SFLDG01140">
    <property type="entry name" value="C2.B:_Phosphomannomutase_and_P"/>
    <property type="match status" value="1"/>
</dbReference>
<dbReference type="InterPro" id="IPR000150">
    <property type="entry name" value="Cof"/>
</dbReference>
<protein>
    <submittedName>
        <fullName evidence="1">HAD family phosphatase</fullName>
    </submittedName>
</protein>
<dbReference type="SUPFAM" id="SSF56784">
    <property type="entry name" value="HAD-like"/>
    <property type="match status" value="1"/>
</dbReference>
<dbReference type="SFLD" id="SFLDS00003">
    <property type="entry name" value="Haloacid_Dehalogenase"/>
    <property type="match status" value="1"/>
</dbReference>
<evidence type="ECO:0000313" key="1">
    <source>
        <dbReference type="EMBL" id="HIU14489.1"/>
    </source>
</evidence>
<dbReference type="InterPro" id="IPR036412">
    <property type="entry name" value="HAD-like_sf"/>
</dbReference>
<name>A0A9D1HS47_9FIRM</name>
<dbReference type="PANTHER" id="PTHR10000:SF53">
    <property type="entry name" value="5-AMINO-6-(5-PHOSPHO-D-RIBITYLAMINO)URACIL PHOSPHATASE YBJI-RELATED"/>
    <property type="match status" value="1"/>
</dbReference>